<evidence type="ECO:0000313" key="3">
    <source>
        <dbReference type="Proteomes" id="UP000245383"/>
    </source>
</evidence>
<comment type="caution">
    <text evidence="2">The sequence shown here is derived from an EMBL/GenBank/DDBJ whole genome shotgun (WGS) entry which is preliminary data.</text>
</comment>
<proteinExistence type="predicted"/>
<evidence type="ECO:0000256" key="1">
    <source>
        <dbReference type="SAM" id="MobiDB-lite"/>
    </source>
</evidence>
<dbReference type="AlphaFoldDB" id="A0A2T9YCC0"/>
<dbReference type="Proteomes" id="UP000245383">
    <property type="component" value="Unassembled WGS sequence"/>
</dbReference>
<dbReference type="EMBL" id="MBFR01000284">
    <property type="protein sequence ID" value="PVU89983.1"/>
    <property type="molecule type" value="Genomic_DNA"/>
</dbReference>
<name>A0A2T9YCC0_9FUNG</name>
<sequence>MFEGLPERFNGNQSTTIHVNKLYAILRGFLDLDCEVWWNLIPTAEKKTTRALIKESDSYARVKTKYSNTVNKKPENISKLDKEYNRIDKSSKENNPMDKLT</sequence>
<feature type="region of interest" description="Disordered" evidence="1">
    <location>
        <begin position="74"/>
        <end position="101"/>
    </location>
</feature>
<accession>A0A2T9YCC0</accession>
<organism evidence="2 3">
    <name type="scientific">Smittium simulii</name>
    <dbReference type="NCBI Taxonomy" id="133385"/>
    <lineage>
        <taxon>Eukaryota</taxon>
        <taxon>Fungi</taxon>
        <taxon>Fungi incertae sedis</taxon>
        <taxon>Zoopagomycota</taxon>
        <taxon>Kickxellomycotina</taxon>
        <taxon>Harpellomycetes</taxon>
        <taxon>Harpellales</taxon>
        <taxon>Legeriomycetaceae</taxon>
        <taxon>Smittium</taxon>
    </lineage>
</organism>
<keyword evidence="3" id="KW-1185">Reference proteome</keyword>
<protein>
    <submittedName>
        <fullName evidence="2">Uncharacterized protein</fullName>
    </submittedName>
</protein>
<reference evidence="2 3" key="1">
    <citation type="journal article" date="2018" name="MBio">
        <title>Comparative Genomics Reveals the Core Gene Toolbox for the Fungus-Insect Symbiosis.</title>
        <authorList>
            <person name="Wang Y."/>
            <person name="Stata M."/>
            <person name="Wang W."/>
            <person name="Stajich J.E."/>
            <person name="White M.M."/>
            <person name="Moncalvo J.M."/>
        </authorList>
    </citation>
    <scope>NUCLEOTIDE SEQUENCE [LARGE SCALE GENOMIC DNA]</scope>
    <source>
        <strain evidence="2 3">SWE-8-4</strain>
    </source>
</reference>
<gene>
    <name evidence="2" type="ORF">BB561_005075</name>
</gene>
<evidence type="ECO:0000313" key="2">
    <source>
        <dbReference type="EMBL" id="PVU89983.1"/>
    </source>
</evidence>